<comment type="catalytic activity">
    <reaction evidence="3">
        <text>Cleavage of hydrophobic, N-terminal signal or leader sequences from secreted and periplasmic proteins.</text>
        <dbReference type="EC" id="3.4.21.89"/>
    </reaction>
</comment>
<dbReference type="CDD" id="cd06530">
    <property type="entry name" value="S26_SPase_I"/>
    <property type="match status" value="1"/>
</dbReference>
<dbReference type="InterPro" id="IPR019533">
    <property type="entry name" value="Peptidase_S26"/>
</dbReference>
<dbReference type="PANTHER" id="PTHR43390:SF1">
    <property type="entry name" value="CHLOROPLAST PROCESSING PEPTIDASE"/>
    <property type="match status" value="1"/>
</dbReference>
<dbReference type="EC" id="3.4.21.89" evidence="3"/>
<dbReference type="Gene3D" id="2.10.109.10">
    <property type="entry name" value="Umud Fragment, subunit A"/>
    <property type="match status" value="1"/>
</dbReference>
<dbReference type="Pfam" id="PF10502">
    <property type="entry name" value="Peptidase_S26"/>
    <property type="match status" value="1"/>
</dbReference>
<reference evidence="6" key="1">
    <citation type="journal article" date="2019" name="Int. J. Syst. Evol. Microbiol.">
        <title>The Global Catalogue of Microorganisms (GCM) 10K type strain sequencing project: providing services to taxonomists for standard genome sequencing and annotation.</title>
        <authorList>
            <consortium name="The Broad Institute Genomics Platform"/>
            <consortium name="The Broad Institute Genome Sequencing Center for Infectious Disease"/>
            <person name="Wu L."/>
            <person name="Ma J."/>
        </authorList>
    </citation>
    <scope>NUCLEOTIDE SEQUENCE [LARGE SCALE GENOMIC DNA]</scope>
    <source>
        <strain evidence="6">JCM 17326</strain>
    </source>
</reference>
<dbReference type="RefSeq" id="WP_345567356.1">
    <property type="nucleotide sequence ID" value="NZ_BAABDQ010000015.1"/>
</dbReference>
<dbReference type="EMBL" id="BAABDQ010000015">
    <property type="protein sequence ID" value="GAA3573368.1"/>
    <property type="molecule type" value="Genomic_DNA"/>
</dbReference>
<organism evidence="5 6">
    <name type="scientific">Nonomuraea rosea</name>
    <dbReference type="NCBI Taxonomy" id="638574"/>
    <lineage>
        <taxon>Bacteria</taxon>
        <taxon>Bacillati</taxon>
        <taxon>Actinomycetota</taxon>
        <taxon>Actinomycetes</taxon>
        <taxon>Streptosporangiales</taxon>
        <taxon>Streptosporangiaceae</taxon>
        <taxon>Nonomuraea</taxon>
    </lineage>
</organism>
<evidence type="ECO:0000313" key="5">
    <source>
        <dbReference type="EMBL" id="GAA3573368.1"/>
    </source>
</evidence>
<dbReference type="Proteomes" id="UP001500630">
    <property type="component" value="Unassembled WGS sequence"/>
</dbReference>
<dbReference type="NCBIfam" id="TIGR02227">
    <property type="entry name" value="sigpep_I_bact"/>
    <property type="match status" value="1"/>
</dbReference>
<comment type="subcellular location">
    <subcellularLocation>
        <location evidence="1">Cell membrane</location>
        <topology evidence="1">Single-pass type II membrane protein</topology>
    </subcellularLocation>
    <subcellularLocation>
        <location evidence="3">Membrane</location>
        <topology evidence="3">Single-pass type II membrane protein</topology>
    </subcellularLocation>
</comment>
<name>A0ABP6XWM8_9ACTN</name>
<dbReference type="PANTHER" id="PTHR43390">
    <property type="entry name" value="SIGNAL PEPTIDASE I"/>
    <property type="match status" value="1"/>
</dbReference>
<dbReference type="InterPro" id="IPR036286">
    <property type="entry name" value="LexA/Signal_pep-like_sf"/>
</dbReference>
<keyword evidence="3" id="KW-0378">Hydrolase</keyword>
<accession>A0ABP6XWM8</accession>
<proteinExistence type="inferred from homology"/>
<comment type="caution">
    <text evidence="5">The sequence shown here is derived from an EMBL/GenBank/DDBJ whole genome shotgun (WGS) entry which is preliminary data.</text>
</comment>
<protein>
    <recommendedName>
        <fullName evidence="3">Signal peptidase I</fullName>
        <ecNumber evidence="3">3.4.21.89</ecNumber>
    </recommendedName>
</protein>
<dbReference type="SUPFAM" id="SSF51306">
    <property type="entry name" value="LexA/Signal peptidase"/>
    <property type="match status" value="1"/>
</dbReference>
<evidence type="ECO:0000256" key="3">
    <source>
        <dbReference type="RuleBase" id="RU362042"/>
    </source>
</evidence>
<evidence type="ECO:0000256" key="2">
    <source>
        <dbReference type="ARBA" id="ARBA00009370"/>
    </source>
</evidence>
<evidence type="ECO:0000256" key="1">
    <source>
        <dbReference type="ARBA" id="ARBA00004401"/>
    </source>
</evidence>
<sequence length="161" mass="16959">MPPIAGCGVVDGALGRVTVTMGSESMEPAIKRGSTVSARRTDDAYVPRRGDIIIYRAPADWTAVRAGGTYISRVIGVPGDRVACCDNPSAALQVNGAPVKEPYIPSGPASAKWFDITVPQDRVWVMSDNRHVSRDSRAEMDKAGGGTIGRSDVLGVVTESS</sequence>
<keyword evidence="3" id="KW-0645">Protease</keyword>
<comment type="similarity">
    <text evidence="2 3">Belongs to the peptidase S26 family.</text>
</comment>
<dbReference type="PRINTS" id="PR00727">
    <property type="entry name" value="LEADERPTASE"/>
</dbReference>
<feature type="domain" description="Peptidase S26" evidence="4">
    <location>
        <begin position="19"/>
        <end position="157"/>
    </location>
</feature>
<keyword evidence="6" id="KW-1185">Reference proteome</keyword>
<gene>
    <name evidence="5" type="ORF">GCM10022419_062910</name>
</gene>
<dbReference type="InterPro" id="IPR000223">
    <property type="entry name" value="Pept_S26A_signal_pept_1"/>
</dbReference>
<evidence type="ECO:0000259" key="4">
    <source>
        <dbReference type="Pfam" id="PF10502"/>
    </source>
</evidence>
<evidence type="ECO:0000313" key="6">
    <source>
        <dbReference type="Proteomes" id="UP001500630"/>
    </source>
</evidence>